<organism evidence="2 3">
    <name type="scientific">Ganoderma sinense ZZ0214-1</name>
    <dbReference type="NCBI Taxonomy" id="1077348"/>
    <lineage>
        <taxon>Eukaryota</taxon>
        <taxon>Fungi</taxon>
        <taxon>Dikarya</taxon>
        <taxon>Basidiomycota</taxon>
        <taxon>Agaricomycotina</taxon>
        <taxon>Agaricomycetes</taxon>
        <taxon>Polyporales</taxon>
        <taxon>Polyporaceae</taxon>
        <taxon>Ganoderma</taxon>
    </lineage>
</organism>
<dbReference type="STRING" id="1077348.A0A2G8S027"/>
<name>A0A2G8S027_9APHY</name>
<keyword evidence="3" id="KW-1185">Reference proteome</keyword>
<dbReference type="EMBL" id="AYKW01000034">
    <property type="protein sequence ID" value="PIL26908.1"/>
    <property type="molecule type" value="Genomic_DNA"/>
</dbReference>
<feature type="transmembrane region" description="Helical" evidence="1">
    <location>
        <begin position="15"/>
        <end position="35"/>
    </location>
</feature>
<keyword evidence="1" id="KW-0472">Membrane</keyword>
<evidence type="ECO:0000313" key="3">
    <source>
        <dbReference type="Proteomes" id="UP000230002"/>
    </source>
</evidence>
<evidence type="ECO:0000256" key="1">
    <source>
        <dbReference type="SAM" id="Phobius"/>
    </source>
</evidence>
<accession>A0A2G8S027</accession>
<proteinExistence type="predicted"/>
<comment type="caution">
    <text evidence="2">The sequence shown here is derived from an EMBL/GenBank/DDBJ whole genome shotgun (WGS) entry which is preliminary data.</text>
</comment>
<dbReference type="Proteomes" id="UP000230002">
    <property type="component" value="Unassembled WGS sequence"/>
</dbReference>
<reference evidence="2 3" key="1">
    <citation type="journal article" date="2015" name="Sci. Rep.">
        <title>Chromosome-level genome map provides insights into diverse defense mechanisms in the medicinal fungus Ganoderma sinense.</title>
        <authorList>
            <person name="Zhu Y."/>
            <person name="Xu J."/>
            <person name="Sun C."/>
            <person name="Zhou S."/>
            <person name="Xu H."/>
            <person name="Nelson D.R."/>
            <person name="Qian J."/>
            <person name="Song J."/>
            <person name="Luo H."/>
            <person name="Xiang L."/>
            <person name="Li Y."/>
            <person name="Xu Z."/>
            <person name="Ji A."/>
            <person name="Wang L."/>
            <person name="Lu S."/>
            <person name="Hayward A."/>
            <person name="Sun W."/>
            <person name="Li X."/>
            <person name="Schwartz D.C."/>
            <person name="Wang Y."/>
            <person name="Chen S."/>
        </authorList>
    </citation>
    <scope>NUCLEOTIDE SEQUENCE [LARGE SCALE GENOMIC DNA]</scope>
    <source>
        <strain evidence="2 3">ZZ0214-1</strain>
    </source>
</reference>
<gene>
    <name evidence="2" type="ORF">GSI_10046</name>
</gene>
<dbReference type="OrthoDB" id="2744237at2759"/>
<dbReference type="AlphaFoldDB" id="A0A2G8S027"/>
<sequence length="347" mass="37769">MDVISTTLVLAKFPLSVLLACLMVVFISAASVNLVTSNLHLVFPSLCDLPVVSHLPHCGVTSLSFEPSYGSALLDRADFPNLVKIQNIVLDELAAGSSRGIDLALNVKHAELAVKDLVAVVRASNLTMKTPLVEALVNFATDARTASRNLQRLSARINGAVDSIVSFNAYAVNAIESAQKRGATEARSTVIHTFQASMASFSSQITTVILDATEATSSLDILENRLLHIHELCVQEALTTTIALEDLLWELWTMLGGNQSKLRDLQRRTTVLKEVEQYRAVAVAYVAATTQTVLTVDAQLSDLRDRLMTSAIDPQDIPVEVHLASVERSLLRLQQDRSQQVPRLGFT</sequence>
<keyword evidence="1" id="KW-1133">Transmembrane helix</keyword>
<keyword evidence="1" id="KW-0812">Transmembrane</keyword>
<evidence type="ECO:0000313" key="2">
    <source>
        <dbReference type="EMBL" id="PIL26908.1"/>
    </source>
</evidence>
<protein>
    <submittedName>
        <fullName evidence="2">Uncharacterized protein</fullName>
    </submittedName>
</protein>